<dbReference type="AlphaFoldDB" id="A0A6G0ZJU5"/>
<evidence type="ECO:0000313" key="3">
    <source>
        <dbReference type="Proteomes" id="UP000478052"/>
    </source>
</evidence>
<evidence type="ECO:0000313" key="2">
    <source>
        <dbReference type="EMBL" id="KAF0771554.1"/>
    </source>
</evidence>
<accession>A0A6G0ZJU5</accession>
<keyword evidence="3" id="KW-1185">Reference proteome</keyword>
<feature type="transmembrane region" description="Helical" evidence="1">
    <location>
        <begin position="38"/>
        <end position="59"/>
    </location>
</feature>
<reference evidence="2 3" key="1">
    <citation type="submission" date="2019-08" db="EMBL/GenBank/DDBJ databases">
        <title>Whole genome of Aphis craccivora.</title>
        <authorList>
            <person name="Voronova N.V."/>
            <person name="Shulinski R.S."/>
            <person name="Bandarenka Y.V."/>
            <person name="Zhorov D.G."/>
            <person name="Warner D."/>
        </authorList>
    </citation>
    <scope>NUCLEOTIDE SEQUENCE [LARGE SCALE GENOMIC DNA]</scope>
    <source>
        <strain evidence="2">180601</strain>
        <tissue evidence="2">Whole Body</tissue>
    </source>
</reference>
<comment type="caution">
    <text evidence="2">The sequence shown here is derived from an EMBL/GenBank/DDBJ whole genome shotgun (WGS) entry which is preliminary data.</text>
</comment>
<dbReference type="EMBL" id="VUJU01000281">
    <property type="protein sequence ID" value="KAF0771554.1"/>
    <property type="molecule type" value="Genomic_DNA"/>
</dbReference>
<keyword evidence="1" id="KW-1133">Transmembrane helix</keyword>
<gene>
    <name evidence="2" type="ORF">FWK35_00011239</name>
</gene>
<dbReference type="Proteomes" id="UP000478052">
    <property type="component" value="Unassembled WGS sequence"/>
</dbReference>
<protein>
    <submittedName>
        <fullName evidence="2">Uncharacterized protein</fullName>
    </submittedName>
</protein>
<keyword evidence="1" id="KW-0812">Transmembrane</keyword>
<evidence type="ECO:0000256" key="1">
    <source>
        <dbReference type="SAM" id="Phobius"/>
    </source>
</evidence>
<organism evidence="2 3">
    <name type="scientific">Aphis craccivora</name>
    <name type="common">Cowpea aphid</name>
    <dbReference type="NCBI Taxonomy" id="307492"/>
    <lineage>
        <taxon>Eukaryota</taxon>
        <taxon>Metazoa</taxon>
        <taxon>Ecdysozoa</taxon>
        <taxon>Arthropoda</taxon>
        <taxon>Hexapoda</taxon>
        <taxon>Insecta</taxon>
        <taxon>Pterygota</taxon>
        <taxon>Neoptera</taxon>
        <taxon>Paraneoptera</taxon>
        <taxon>Hemiptera</taxon>
        <taxon>Sternorrhyncha</taxon>
        <taxon>Aphidomorpha</taxon>
        <taxon>Aphidoidea</taxon>
        <taxon>Aphididae</taxon>
        <taxon>Aphidini</taxon>
        <taxon>Aphis</taxon>
        <taxon>Aphis</taxon>
    </lineage>
</organism>
<proteinExistence type="predicted"/>
<keyword evidence="1" id="KW-0472">Membrane</keyword>
<sequence>MLPEKGAKLDTSLTGVWLADNDCWDGPLPTADSGVSEAPVAVTSVFLVVLVIIVLDGLASTGATSLMTPVFCPNRRPDHPGHRELINLPVVHLSATAYSPNPKVWLISRLPCTIYRAFPYPQPGDAPDGMRMHTGGFP</sequence>
<name>A0A6G0ZJU5_APHCR</name>